<evidence type="ECO:0000259" key="4">
    <source>
        <dbReference type="Pfam" id="PF01048"/>
    </source>
</evidence>
<accession>A0A9Q9RLQ4</accession>
<evidence type="ECO:0000256" key="1">
    <source>
        <dbReference type="ARBA" id="ARBA00022574"/>
    </source>
</evidence>
<keyword evidence="1 3" id="KW-0853">WD repeat</keyword>
<dbReference type="Proteomes" id="UP000760494">
    <property type="component" value="Unassembled WGS sequence"/>
</dbReference>
<evidence type="ECO:0000313" key="7">
    <source>
        <dbReference type="Proteomes" id="UP000760494"/>
    </source>
</evidence>
<dbReference type="InterPro" id="IPR019775">
    <property type="entry name" value="WD40_repeat_CS"/>
</dbReference>
<dbReference type="InterPro" id="IPR035994">
    <property type="entry name" value="Nucleoside_phosphorylase_sf"/>
</dbReference>
<reference evidence="6" key="1">
    <citation type="submission" date="2019-05" db="EMBL/GenBank/DDBJ databases">
        <authorList>
            <person name="Piombo E."/>
        </authorList>
    </citation>
    <scope>NUCLEOTIDE SEQUENCE</scope>
    <source>
        <strain evidence="6">C2S</strain>
    </source>
</reference>
<dbReference type="Pfam" id="PF24883">
    <property type="entry name" value="NPHP3_N"/>
    <property type="match status" value="1"/>
</dbReference>
<comment type="caution">
    <text evidence="6">The sequence shown here is derived from an EMBL/GenBank/DDBJ whole genome shotgun (WGS) entry which is preliminary data.</text>
</comment>
<feature type="repeat" description="WD" evidence="3">
    <location>
        <begin position="1333"/>
        <end position="1367"/>
    </location>
</feature>
<name>A0A9Q9RLQ4_FUSFU</name>
<dbReference type="SUPFAM" id="SSF53167">
    <property type="entry name" value="Purine and uridine phosphorylases"/>
    <property type="match status" value="1"/>
</dbReference>
<organism evidence="6 7">
    <name type="scientific">Fusarium fujikuroi</name>
    <name type="common">Bakanae and foot rot disease fungus</name>
    <name type="synonym">Gibberella fujikuroi</name>
    <dbReference type="NCBI Taxonomy" id="5127"/>
    <lineage>
        <taxon>Eukaryota</taxon>
        <taxon>Fungi</taxon>
        <taxon>Dikarya</taxon>
        <taxon>Ascomycota</taxon>
        <taxon>Pezizomycotina</taxon>
        <taxon>Sordariomycetes</taxon>
        <taxon>Hypocreomycetidae</taxon>
        <taxon>Hypocreales</taxon>
        <taxon>Nectriaceae</taxon>
        <taxon>Fusarium</taxon>
        <taxon>Fusarium fujikuroi species complex</taxon>
    </lineage>
</organism>
<dbReference type="Gene3D" id="3.40.50.300">
    <property type="entry name" value="P-loop containing nucleotide triphosphate hydrolases"/>
    <property type="match status" value="1"/>
</dbReference>
<dbReference type="GO" id="GO:0003824">
    <property type="term" value="F:catalytic activity"/>
    <property type="evidence" value="ECO:0007669"/>
    <property type="project" value="InterPro"/>
</dbReference>
<dbReference type="InterPro" id="IPR036322">
    <property type="entry name" value="WD40_repeat_dom_sf"/>
</dbReference>
<dbReference type="InterPro" id="IPR056884">
    <property type="entry name" value="NPHP3-like_N"/>
</dbReference>
<evidence type="ECO:0000256" key="3">
    <source>
        <dbReference type="PROSITE-ProRule" id="PRU00221"/>
    </source>
</evidence>
<dbReference type="PROSITE" id="PS50294">
    <property type="entry name" value="WD_REPEATS_REGION"/>
    <property type="match status" value="2"/>
</dbReference>
<dbReference type="InterPro" id="IPR001680">
    <property type="entry name" value="WD40_rpt"/>
</dbReference>
<feature type="repeat" description="WD" evidence="3">
    <location>
        <begin position="1011"/>
        <end position="1052"/>
    </location>
</feature>
<dbReference type="EMBL" id="CABFJX010000312">
    <property type="protein sequence ID" value="VTT70981.1"/>
    <property type="molecule type" value="Genomic_DNA"/>
</dbReference>
<dbReference type="InterPro" id="IPR011047">
    <property type="entry name" value="Quinoprotein_ADH-like_sf"/>
</dbReference>
<dbReference type="SUPFAM" id="SSF52540">
    <property type="entry name" value="P-loop containing nucleoside triphosphate hydrolases"/>
    <property type="match status" value="1"/>
</dbReference>
<proteinExistence type="predicted"/>
<dbReference type="SUPFAM" id="SSF50978">
    <property type="entry name" value="WD40 repeat-like"/>
    <property type="match status" value="2"/>
</dbReference>
<feature type="domain" description="Nucleoside phosphorylase" evidence="4">
    <location>
        <begin position="14"/>
        <end position="308"/>
    </location>
</feature>
<dbReference type="Pfam" id="PF00400">
    <property type="entry name" value="WD40"/>
    <property type="match status" value="4"/>
</dbReference>
<dbReference type="GO" id="GO:0009116">
    <property type="term" value="P:nucleoside metabolic process"/>
    <property type="evidence" value="ECO:0007669"/>
    <property type="project" value="InterPro"/>
</dbReference>
<dbReference type="InterPro" id="IPR000845">
    <property type="entry name" value="Nucleoside_phosphorylase_d"/>
</dbReference>
<feature type="domain" description="Nephrocystin 3-like N-terminal" evidence="5">
    <location>
        <begin position="406"/>
        <end position="568"/>
    </location>
</feature>
<dbReference type="PANTHER" id="PTHR46082:SF11">
    <property type="entry name" value="AAA+ ATPASE DOMAIN-CONTAINING PROTEIN-RELATED"/>
    <property type="match status" value="1"/>
</dbReference>
<dbReference type="Pfam" id="PF01048">
    <property type="entry name" value="PNP_UDP_1"/>
    <property type="match status" value="1"/>
</dbReference>
<dbReference type="SMART" id="SM00320">
    <property type="entry name" value="WD40"/>
    <property type="match status" value="11"/>
</dbReference>
<dbReference type="SUPFAM" id="SSF50998">
    <property type="entry name" value="Quinoprotein alcohol dehydrogenase-like"/>
    <property type="match status" value="1"/>
</dbReference>
<dbReference type="InterPro" id="IPR053137">
    <property type="entry name" value="NLR-like"/>
</dbReference>
<keyword evidence="2" id="KW-0677">Repeat</keyword>
<protein>
    <recommendedName>
        <fullName evidence="8">NACHT domain-containing protein</fullName>
    </recommendedName>
</protein>
<sequence>MSGNNGALESEEYTIGWVCALPLEMAAARGMLDKIHPNLAQQDPDDHNSYILGEIQGHKIAIACLPAGIYGTNPAATVAKDLLRTFKSIRFGLLVGIGGGAPSSKHDIRLGDVVISQPSGIFGGVVQHDRGKSFPEGEFERTGSHNAPPQPLLSALARLQATHMTEESKVPEFLSQLSAKAPKRMKGKFSYPGALHDQLYAAGYDHVKPGSTTCAECDESQVINREDRDDTDPYFHYGIIASGNQVIKDGKTRERLSQEYDALCFEMEAAGLYNFPCLVIRGICDYADSHKNKNWQEYAGATAAAFAKELLLFVPTNQVLQERKLVSELVSIAKDHLETSVQSLNEQKHIRYVVHFTHGQSLIGNRKFLDDRPLDLHIVHNARCDSEDVKKSPRCEPGTRARILELIQNWADHDSGLPLLWLIGPAGTGKSTLARTVIDSLEIKKRLIAGYMFKRGEQDRNDTNRLFSTLATQLADTVSLFKESLRNSLEGLDKDAVDKSSLENQFQKLLWDPLESLNLEEINRLPGIIVIDALDECERLENLTRLLGLFSKLCTISTLRLRVLITSRYAPEIIEAFEPLVKEKTVHTLELHREFSGDTTLDIRNFLEARFADIKHRRRVQKDPWPTMDDLDRLVQLSTTPEPLFIYAATLCRFVSDKNRGPIQQLITWLEQGSKSQLHQIYSPILDQAFSGFHEGEFRQKLRYLGTVVLLARPLSAKSLTLLLRTDLDDISWWVPRLYAVLHVPSELHQPIQLLHKSFSDFLTSDDGLGSNRYKINTADIHTNLAEACIQCMNARLKQDICEVQKPGITKNEIETTSINSHISPELDYACNYWFLHLKRSDRPLSFFTYTFLFDHLLHWVEVLSLLGRLADGVNILRELLGMSQTCKDLRHDFAPFVKDSIRVIVAFIAIIEHAPLQIYGSSIFFSPTGSIVRQRFWHQRIPKTGEIQGVEANWSARLQVIQSSEGTVKLHVFSPNGHFLASVVEKGLVSIGKYEIQLRNITTGTHLYALSTTSMSIKAIAFSADSRHLAAADSNRFIRLWDVKSGHVQQIAIGYIEEPIAINFPSDINLVVSVSQNGTVQYWERLKNAYQEIVSKRRTVTKDSNLRTSRNRRRSHGHCTTQVRLLLATLSPCMQLLAFQSVDAFCVQIWNFATYAQKSPVKETYLTFTSGSPFPIRFSPDSRLLAIVHAKVLNIWDVETSAQKLSLKHDHHIDAITFSPCGRTIASSAREKIQLWDLQTGVLKTTLIEDGTVSALTFAPDGSTLASPQHLWDVTKPREYRLSSGDGECITRLVSSPDGRLLASASRDKMIRIRDTSSLMRQRMVLWDGKDILKFSFSPDSKFLASFSEDKQLCIWSMMSGARQETFPSSISDVVYSPDGQSVATTYWLQFGGELALWEADTGQCLHILDGTRMFVEDKEIRLRGEKKLREPLRAQWTFANTEPAVRNTTGYSGPIFSPDGNSLAAIRPKGSLDLWDISTGRQREWCPIDSNVIKILFSPDSQLIAALGRSEVFLWRITASEPPKSLGIKARTAEFCSSGDLLVVAGSEVTIWDVATGSHQHTLGDVEGIPMVLCVSPNGRQIAVSWNSQFVRVWNHVSSLAESHFTLIQQETVTTMAFSSDGKFLAIGSEQGTIRVWDTSSGTQTRWTIRQEGLIRSIRVLPDELIVSVSDIPPFFNLWNDMKLRIHRYRTTTFTTEESLEQFPDDSGLRYDTDWIKQGSENILWVPPQYRPTDGSVAGWICQNSATIFIGSVSGHVIRFQCV</sequence>
<dbReference type="PROSITE" id="PS50082">
    <property type="entry name" value="WD_REPEATS_2"/>
    <property type="match status" value="3"/>
</dbReference>
<dbReference type="InterPro" id="IPR015943">
    <property type="entry name" value="WD40/YVTN_repeat-like_dom_sf"/>
</dbReference>
<dbReference type="InterPro" id="IPR027417">
    <property type="entry name" value="P-loop_NTPase"/>
</dbReference>
<dbReference type="PROSITE" id="PS00678">
    <property type="entry name" value="WD_REPEATS_1"/>
    <property type="match status" value="1"/>
</dbReference>
<dbReference type="Gene3D" id="2.130.10.10">
    <property type="entry name" value="YVTN repeat-like/Quinoprotein amine dehydrogenase"/>
    <property type="match status" value="3"/>
</dbReference>
<evidence type="ECO:0000259" key="5">
    <source>
        <dbReference type="Pfam" id="PF24883"/>
    </source>
</evidence>
<evidence type="ECO:0000313" key="6">
    <source>
        <dbReference type="EMBL" id="VTT70981.1"/>
    </source>
</evidence>
<evidence type="ECO:0008006" key="8">
    <source>
        <dbReference type="Google" id="ProtNLM"/>
    </source>
</evidence>
<gene>
    <name evidence="6" type="ORF">C2S_8250</name>
</gene>
<dbReference type="Gene3D" id="3.40.50.1580">
    <property type="entry name" value="Nucleoside phosphorylase domain"/>
    <property type="match status" value="1"/>
</dbReference>
<evidence type="ECO:0000256" key="2">
    <source>
        <dbReference type="ARBA" id="ARBA00022737"/>
    </source>
</evidence>
<feature type="repeat" description="WD" evidence="3">
    <location>
        <begin position="1608"/>
        <end position="1649"/>
    </location>
</feature>
<dbReference type="PANTHER" id="PTHR46082">
    <property type="entry name" value="ATP/GTP-BINDING PROTEIN-RELATED"/>
    <property type="match status" value="1"/>
</dbReference>